<evidence type="ECO:0000256" key="1">
    <source>
        <dbReference type="PROSITE-ProRule" id="PRU00339"/>
    </source>
</evidence>
<evidence type="ECO:0000313" key="3">
    <source>
        <dbReference type="Proteomes" id="UP000295611"/>
    </source>
</evidence>
<keyword evidence="3" id="KW-1185">Reference proteome</keyword>
<evidence type="ECO:0000313" key="2">
    <source>
        <dbReference type="EMBL" id="TDR78469.1"/>
    </source>
</evidence>
<dbReference type="InterPro" id="IPR011990">
    <property type="entry name" value="TPR-like_helical_dom_sf"/>
</dbReference>
<dbReference type="EMBL" id="SNZP01000008">
    <property type="protein sequence ID" value="TDR78469.1"/>
    <property type="molecule type" value="Genomic_DNA"/>
</dbReference>
<dbReference type="PANTHER" id="PTHR44809">
    <property type="match status" value="1"/>
</dbReference>
<dbReference type="Pfam" id="PF01075">
    <property type="entry name" value="Glyco_transf_9"/>
    <property type="match status" value="1"/>
</dbReference>
<dbReference type="SUPFAM" id="SSF53756">
    <property type="entry name" value="UDP-Glycosyltransferase/glycogen phosphorylase"/>
    <property type="match status" value="1"/>
</dbReference>
<reference evidence="2 3" key="1">
    <citation type="submission" date="2019-03" db="EMBL/GenBank/DDBJ databases">
        <title>Genomic Encyclopedia of Type Strains, Phase III (KMG-III): the genomes of soil and plant-associated and newly described type strains.</title>
        <authorList>
            <person name="Whitman W."/>
        </authorList>
    </citation>
    <scope>NUCLEOTIDE SEQUENCE [LARGE SCALE GENOMIC DNA]</scope>
    <source>
        <strain evidence="2 3">CECT 8976</strain>
    </source>
</reference>
<dbReference type="InterPro" id="IPR002201">
    <property type="entry name" value="Glyco_trans_9"/>
</dbReference>
<dbReference type="AlphaFoldDB" id="A0A4R7B3W5"/>
<dbReference type="Gene3D" id="3.40.50.2000">
    <property type="entry name" value="Glycogen Phosphorylase B"/>
    <property type="match status" value="1"/>
</dbReference>
<accession>A0A4R7B3W5</accession>
<dbReference type="PROSITE" id="PS50005">
    <property type="entry name" value="TPR"/>
    <property type="match status" value="1"/>
</dbReference>
<sequence length="482" mass="53202">MILLGADAAYEQGCQHVAEGLWDAALKDFNAVLAERPDDWEALANRAVVYHRLGRFDQALDDYCQALDRQPKAPGLLINLAALLKELGQLGAAEGLLIQALQLVPDHADGWSNLGLVRQHQRRYDDAAACHIRAMELAGASPARWTNLGNALTGSLRLPDAIDAYRQALALQSDFHEASYNQSIPLFMLGRYAEAWPLYESRWRTILTPSFAGPRWQGEPLEAQTLLLWSEQGLGDCLQMARFIPRLRAAHPSARLLFSCPVSLHRLFADLADIELLAPDAQPEFDWQLPLASLPEVFDARIDNLPLAPYFTPQSADAAQWSARLPARQTGRLRVGLAWQSGVWGVGVRDLMRQQKSIEAEALLPLLPLADFVCLQPEPLPEVLRDRLFAPVIRDFADSAAIIANLDLVISVDTAVAHLAGAMGCPVWVLMRQEGAPFFGVEGETAPWYPSARVLRQTEHGNWDAVLAQVAVMLASRQSGTR</sequence>
<dbReference type="Proteomes" id="UP000295611">
    <property type="component" value="Unassembled WGS sequence"/>
</dbReference>
<name>A0A4R7B3W5_9NEIS</name>
<dbReference type="Gene3D" id="1.25.40.10">
    <property type="entry name" value="Tetratricopeptide repeat domain"/>
    <property type="match status" value="2"/>
</dbReference>
<dbReference type="Pfam" id="PF13432">
    <property type="entry name" value="TPR_16"/>
    <property type="match status" value="3"/>
</dbReference>
<dbReference type="GO" id="GO:0016757">
    <property type="term" value="F:glycosyltransferase activity"/>
    <property type="evidence" value="ECO:0007669"/>
    <property type="project" value="InterPro"/>
</dbReference>
<dbReference type="SUPFAM" id="SSF48452">
    <property type="entry name" value="TPR-like"/>
    <property type="match status" value="1"/>
</dbReference>
<dbReference type="InterPro" id="IPR019734">
    <property type="entry name" value="TPR_rpt"/>
</dbReference>
<dbReference type="RefSeq" id="WP_133681303.1">
    <property type="nucleotide sequence ID" value="NZ_SNZP01000008.1"/>
</dbReference>
<feature type="repeat" description="TPR" evidence="1">
    <location>
        <begin position="40"/>
        <end position="73"/>
    </location>
</feature>
<organism evidence="2 3">
    <name type="scientific">Paludibacterium purpuratum</name>
    <dbReference type="NCBI Taxonomy" id="1144873"/>
    <lineage>
        <taxon>Bacteria</taxon>
        <taxon>Pseudomonadati</taxon>
        <taxon>Pseudomonadota</taxon>
        <taxon>Betaproteobacteria</taxon>
        <taxon>Neisseriales</taxon>
        <taxon>Chromobacteriaceae</taxon>
        <taxon>Paludibacterium</taxon>
    </lineage>
</organism>
<protein>
    <submittedName>
        <fullName evidence="2">Tetratricopeptide repeat protein</fullName>
    </submittedName>
</protein>
<gene>
    <name evidence="2" type="ORF">DFP86_108190</name>
</gene>
<comment type="caution">
    <text evidence="2">The sequence shown here is derived from an EMBL/GenBank/DDBJ whole genome shotgun (WGS) entry which is preliminary data.</text>
</comment>
<dbReference type="SMART" id="SM00028">
    <property type="entry name" value="TPR"/>
    <property type="match status" value="5"/>
</dbReference>
<dbReference type="OrthoDB" id="9814129at2"/>
<dbReference type="PANTHER" id="PTHR44809:SF1">
    <property type="entry name" value="PROTEIN O-MANNOSYL-TRANSFERASE TMTC1"/>
    <property type="match status" value="1"/>
</dbReference>
<keyword evidence="1" id="KW-0802">TPR repeat</keyword>
<dbReference type="InterPro" id="IPR052943">
    <property type="entry name" value="TMTC_O-mannosyl-trnsfr"/>
</dbReference>
<proteinExistence type="predicted"/>